<accession>A0A6A3MB37</accession>
<dbReference type="Proteomes" id="UP000435112">
    <property type="component" value="Unassembled WGS sequence"/>
</dbReference>
<evidence type="ECO:0000313" key="1">
    <source>
        <dbReference type="EMBL" id="KAE9029481.1"/>
    </source>
</evidence>
<keyword evidence="3" id="KW-1185">Reference proteome</keyword>
<sequence length="52" mass="4817">MVCCGVYGGTGSGGISLVEPAGPDGLGPCSGGCIGDILGCCGACATCYTALQ</sequence>
<name>A0A6A3MB37_9STRA</name>
<dbReference type="EMBL" id="QXFU01000564">
    <property type="protein sequence ID" value="KAE9029481.1"/>
    <property type="molecule type" value="Genomic_DNA"/>
</dbReference>
<dbReference type="Proteomes" id="UP000434957">
    <property type="component" value="Unassembled WGS sequence"/>
</dbReference>
<evidence type="ECO:0000313" key="3">
    <source>
        <dbReference type="Proteomes" id="UP000434957"/>
    </source>
</evidence>
<proteinExistence type="predicted"/>
<evidence type="ECO:0000313" key="4">
    <source>
        <dbReference type="Proteomes" id="UP000435112"/>
    </source>
</evidence>
<organism evidence="1 4">
    <name type="scientific">Phytophthora rubi</name>
    <dbReference type="NCBI Taxonomy" id="129364"/>
    <lineage>
        <taxon>Eukaryota</taxon>
        <taxon>Sar</taxon>
        <taxon>Stramenopiles</taxon>
        <taxon>Oomycota</taxon>
        <taxon>Peronosporomycetes</taxon>
        <taxon>Peronosporales</taxon>
        <taxon>Peronosporaceae</taxon>
        <taxon>Phytophthora</taxon>
    </lineage>
</organism>
<evidence type="ECO:0000313" key="2">
    <source>
        <dbReference type="EMBL" id="KAE9340279.1"/>
    </source>
</evidence>
<dbReference type="AlphaFoldDB" id="A0A6A3MB37"/>
<reference evidence="1 4" key="1">
    <citation type="submission" date="2018-09" db="EMBL/GenBank/DDBJ databases">
        <title>Genomic investigation of the strawberry pathogen Phytophthora fragariae indicates pathogenicity is determined by transcriptional variation in three key races.</title>
        <authorList>
            <person name="Adams T.M."/>
            <person name="Armitage A.D."/>
            <person name="Sobczyk M.K."/>
            <person name="Bates H.J."/>
            <person name="Dunwell J.M."/>
            <person name="Nellist C.F."/>
            <person name="Harrison R.J."/>
        </authorList>
    </citation>
    <scope>NUCLEOTIDE SEQUENCE [LARGE SCALE GENOMIC DNA]</scope>
    <source>
        <strain evidence="1 4">SCRP324</strain>
        <strain evidence="2 3">SCRP333</strain>
    </source>
</reference>
<dbReference type="EMBL" id="QXFT01000582">
    <property type="protein sequence ID" value="KAE9340279.1"/>
    <property type="molecule type" value="Genomic_DNA"/>
</dbReference>
<gene>
    <name evidence="1" type="ORF">PR002_g10129</name>
    <name evidence="2" type="ORF">PR003_g10576</name>
</gene>
<protein>
    <submittedName>
        <fullName evidence="1">Uncharacterized protein</fullName>
    </submittedName>
</protein>
<comment type="caution">
    <text evidence="1">The sequence shown here is derived from an EMBL/GenBank/DDBJ whole genome shotgun (WGS) entry which is preliminary data.</text>
</comment>